<feature type="compositionally biased region" description="Basic residues" evidence="1">
    <location>
        <begin position="102"/>
        <end position="112"/>
    </location>
</feature>
<evidence type="ECO:0000313" key="2">
    <source>
        <dbReference type="EMBL" id="CAB4014217.1"/>
    </source>
</evidence>
<dbReference type="InterPro" id="IPR041588">
    <property type="entry name" value="Integrase_H2C2"/>
</dbReference>
<gene>
    <name evidence="2" type="ORF">PACLA_8A038349</name>
</gene>
<organism evidence="2 3">
    <name type="scientific">Paramuricea clavata</name>
    <name type="common">Red gorgonian</name>
    <name type="synonym">Violescent sea-whip</name>
    <dbReference type="NCBI Taxonomy" id="317549"/>
    <lineage>
        <taxon>Eukaryota</taxon>
        <taxon>Metazoa</taxon>
        <taxon>Cnidaria</taxon>
        <taxon>Anthozoa</taxon>
        <taxon>Octocorallia</taxon>
        <taxon>Malacalcyonacea</taxon>
        <taxon>Plexauridae</taxon>
        <taxon>Paramuricea</taxon>
    </lineage>
</organism>
<reference evidence="2" key="1">
    <citation type="submission" date="2020-04" db="EMBL/GenBank/DDBJ databases">
        <authorList>
            <person name="Alioto T."/>
            <person name="Alioto T."/>
            <person name="Gomez Garrido J."/>
        </authorList>
    </citation>
    <scope>NUCLEOTIDE SEQUENCE</scope>
    <source>
        <strain evidence="2">A484AB</strain>
    </source>
</reference>
<dbReference type="Gene3D" id="1.10.340.70">
    <property type="match status" value="1"/>
</dbReference>
<dbReference type="Pfam" id="PF17921">
    <property type="entry name" value="Integrase_H2C2"/>
    <property type="match status" value="1"/>
</dbReference>
<name>A0A7D9IRP7_PARCT</name>
<feature type="region of interest" description="Disordered" evidence="1">
    <location>
        <begin position="100"/>
        <end position="155"/>
    </location>
</feature>
<evidence type="ECO:0000313" key="3">
    <source>
        <dbReference type="Proteomes" id="UP001152795"/>
    </source>
</evidence>
<dbReference type="PANTHER" id="PTHR47266">
    <property type="entry name" value="ENDONUCLEASE-RELATED"/>
    <property type="match status" value="1"/>
</dbReference>
<feature type="compositionally biased region" description="Basic and acidic residues" evidence="1">
    <location>
        <begin position="130"/>
        <end position="155"/>
    </location>
</feature>
<dbReference type="InterPro" id="IPR052160">
    <property type="entry name" value="Gypsy_RT_Integrase-like"/>
</dbReference>
<sequence>MLARIEPHYWWPKMKAEVENYAKTCQRCAATLAQGHRKAPIHQRPKEEKPFALIEVDLKGPLSRTKEGFDNIVVITDSLRRNNGTKEEIVHYNYLKSYQIRPVKKPKSRNPPKKNGVGHPAMGTSEDSESDSRVEEMQPERRYPERIRTPPEKYT</sequence>
<keyword evidence="3" id="KW-1185">Reference proteome</keyword>
<accession>A0A7D9IRP7</accession>
<dbReference type="Proteomes" id="UP001152795">
    <property type="component" value="Unassembled WGS sequence"/>
</dbReference>
<dbReference type="AlphaFoldDB" id="A0A7D9IRP7"/>
<dbReference type="OrthoDB" id="115183at2759"/>
<protein>
    <submittedName>
        <fullName evidence="2">Uncharacterized protein</fullName>
    </submittedName>
</protein>
<dbReference type="EMBL" id="CACRXK020008203">
    <property type="protein sequence ID" value="CAB4014217.1"/>
    <property type="molecule type" value="Genomic_DNA"/>
</dbReference>
<evidence type="ECO:0000256" key="1">
    <source>
        <dbReference type="SAM" id="MobiDB-lite"/>
    </source>
</evidence>
<comment type="caution">
    <text evidence="2">The sequence shown here is derived from an EMBL/GenBank/DDBJ whole genome shotgun (WGS) entry which is preliminary data.</text>
</comment>
<proteinExistence type="predicted"/>